<keyword evidence="4" id="KW-1185">Reference proteome</keyword>
<dbReference type="EMBL" id="BMCT01000001">
    <property type="protein sequence ID" value="GGF45320.1"/>
    <property type="molecule type" value="Genomic_DNA"/>
</dbReference>
<dbReference type="InterPro" id="IPR029150">
    <property type="entry name" value="dCache_3"/>
</dbReference>
<reference evidence="3" key="2">
    <citation type="submission" date="2020-09" db="EMBL/GenBank/DDBJ databases">
        <authorList>
            <person name="Sun Q."/>
            <person name="Sedlacek I."/>
        </authorList>
    </citation>
    <scope>NUCLEOTIDE SEQUENCE</scope>
    <source>
        <strain evidence="3">CCM 7897</strain>
    </source>
</reference>
<keyword evidence="1" id="KW-0472">Membrane</keyword>
<name>A0A917BJI4_9HYPH</name>
<organism evidence="3 4">
    <name type="scientific">Azorhizobium oxalatiphilum</name>
    <dbReference type="NCBI Taxonomy" id="980631"/>
    <lineage>
        <taxon>Bacteria</taxon>
        <taxon>Pseudomonadati</taxon>
        <taxon>Pseudomonadota</taxon>
        <taxon>Alphaproteobacteria</taxon>
        <taxon>Hyphomicrobiales</taxon>
        <taxon>Xanthobacteraceae</taxon>
        <taxon>Azorhizobium</taxon>
    </lineage>
</organism>
<feature type="transmembrane region" description="Helical" evidence="1">
    <location>
        <begin position="318"/>
        <end position="340"/>
    </location>
</feature>
<dbReference type="SUPFAM" id="SSF103190">
    <property type="entry name" value="Sensory domain-like"/>
    <property type="match status" value="1"/>
</dbReference>
<dbReference type="Proteomes" id="UP000606044">
    <property type="component" value="Unassembled WGS sequence"/>
</dbReference>
<protein>
    <recommendedName>
        <fullName evidence="2">Double Cache domain-containing protein</fullName>
    </recommendedName>
</protein>
<evidence type="ECO:0000313" key="4">
    <source>
        <dbReference type="Proteomes" id="UP000606044"/>
    </source>
</evidence>
<evidence type="ECO:0000259" key="2">
    <source>
        <dbReference type="Pfam" id="PF14827"/>
    </source>
</evidence>
<reference evidence="3" key="1">
    <citation type="journal article" date="2014" name="Int. J. Syst. Evol. Microbiol.">
        <title>Complete genome sequence of Corynebacterium casei LMG S-19264T (=DSM 44701T), isolated from a smear-ripened cheese.</title>
        <authorList>
            <consortium name="US DOE Joint Genome Institute (JGI-PGF)"/>
            <person name="Walter F."/>
            <person name="Albersmeier A."/>
            <person name="Kalinowski J."/>
            <person name="Ruckert C."/>
        </authorList>
    </citation>
    <scope>NUCLEOTIDE SEQUENCE</scope>
    <source>
        <strain evidence="3">CCM 7897</strain>
    </source>
</reference>
<keyword evidence="1" id="KW-0812">Transmembrane</keyword>
<gene>
    <name evidence="3" type="ORF">GCM10007301_01060</name>
</gene>
<dbReference type="InterPro" id="IPR029151">
    <property type="entry name" value="Sensor-like_sf"/>
</dbReference>
<evidence type="ECO:0000256" key="1">
    <source>
        <dbReference type="SAM" id="Phobius"/>
    </source>
</evidence>
<comment type="caution">
    <text evidence="3">The sequence shown here is derived from an EMBL/GenBank/DDBJ whole genome shotgun (WGS) entry which is preliminary data.</text>
</comment>
<feature type="domain" description="Double Cache" evidence="2">
    <location>
        <begin position="69"/>
        <end position="301"/>
    </location>
</feature>
<sequence>MLQRQTCPKGAQGLAWGTSDMRFGRDAPAVLIAATVVVVSALGALSYMLFNSLTDAVERGQFQLMQSIVDGALRDAENKALARAEMVAGLPATKRLMATRDRDGLIAEYGAMFAGQKARHGVDQAQFHVPPATSLLRLNNPALFGDDLSRSRPMVVAANRERASRKGFAIARSGPAIFGVAPISDAAGTALGSFEIGLDFGPLLAALKSAHGLDLALFVEGPPLRELATGADPAKLGEQNQVGRFVRFSATNATLLQPLVTAADLAAVNAPAHYTRETQGNFYGVLLLPLKNADGVSLGVIAAARDFNGTRIAAGESLVWQICFSLIAIVLLSGLILIVIRGFLLAPLKQVGARLAALSAGEAAEPMDDTSVYPAEMRTILGFYERIRARMSRADARTPASRPGSHP</sequence>
<dbReference type="Pfam" id="PF14827">
    <property type="entry name" value="dCache_3"/>
    <property type="match status" value="1"/>
</dbReference>
<keyword evidence="1" id="KW-1133">Transmembrane helix</keyword>
<dbReference type="Gene3D" id="3.30.450.20">
    <property type="entry name" value="PAS domain"/>
    <property type="match status" value="1"/>
</dbReference>
<dbReference type="AlphaFoldDB" id="A0A917BJI4"/>
<evidence type="ECO:0000313" key="3">
    <source>
        <dbReference type="EMBL" id="GGF45320.1"/>
    </source>
</evidence>
<accession>A0A917BJI4</accession>
<proteinExistence type="predicted"/>
<feature type="transmembrane region" description="Helical" evidence="1">
    <location>
        <begin position="29"/>
        <end position="50"/>
    </location>
</feature>